<dbReference type="GO" id="GO:0003924">
    <property type="term" value="F:GTPase activity"/>
    <property type="evidence" value="ECO:0007669"/>
    <property type="project" value="InterPro"/>
</dbReference>
<evidence type="ECO:0000313" key="5">
    <source>
        <dbReference type="Proteomes" id="UP000218231"/>
    </source>
</evidence>
<dbReference type="SMART" id="SM00177">
    <property type="entry name" value="ARF"/>
    <property type="match status" value="1"/>
</dbReference>
<proteinExistence type="predicted"/>
<dbReference type="OrthoDB" id="9989112at2759"/>
<dbReference type="SMART" id="SM00175">
    <property type="entry name" value="RAB"/>
    <property type="match status" value="1"/>
</dbReference>
<organism evidence="4 5">
    <name type="scientific">Diploscapter pachys</name>
    <dbReference type="NCBI Taxonomy" id="2018661"/>
    <lineage>
        <taxon>Eukaryota</taxon>
        <taxon>Metazoa</taxon>
        <taxon>Ecdysozoa</taxon>
        <taxon>Nematoda</taxon>
        <taxon>Chromadorea</taxon>
        <taxon>Rhabditida</taxon>
        <taxon>Rhabditina</taxon>
        <taxon>Rhabditomorpha</taxon>
        <taxon>Rhabditoidea</taxon>
        <taxon>Rhabditidae</taxon>
        <taxon>Diploscapter</taxon>
    </lineage>
</organism>
<accession>A0A2A2LY05</accession>
<dbReference type="Gene3D" id="3.40.50.300">
    <property type="entry name" value="P-loop containing nucleotide triphosphate hydrolases"/>
    <property type="match status" value="1"/>
</dbReference>
<dbReference type="SUPFAM" id="SSF52540">
    <property type="entry name" value="P-loop containing nucleoside triphosphate hydrolases"/>
    <property type="match status" value="1"/>
</dbReference>
<dbReference type="GO" id="GO:0005525">
    <property type="term" value="F:GTP binding"/>
    <property type="evidence" value="ECO:0007669"/>
    <property type="project" value="UniProtKB-KW"/>
</dbReference>
<comment type="caution">
    <text evidence="4">The sequence shown here is derived from an EMBL/GenBank/DDBJ whole genome shotgun (WGS) entry which is preliminary data.</text>
</comment>
<dbReference type="PRINTS" id="PR00449">
    <property type="entry name" value="RASTRNSFRMNG"/>
</dbReference>
<evidence type="ECO:0000256" key="2">
    <source>
        <dbReference type="ARBA" id="ARBA00023134"/>
    </source>
</evidence>
<dbReference type="PROSITE" id="PS51420">
    <property type="entry name" value="RHO"/>
    <property type="match status" value="1"/>
</dbReference>
<dbReference type="PANTHER" id="PTHR47977">
    <property type="entry name" value="RAS-RELATED PROTEIN RAB"/>
    <property type="match status" value="1"/>
</dbReference>
<dbReference type="SMART" id="SM00176">
    <property type="entry name" value="RAN"/>
    <property type="match status" value="1"/>
</dbReference>
<dbReference type="InterPro" id="IPR050227">
    <property type="entry name" value="Rab"/>
</dbReference>
<dbReference type="AlphaFoldDB" id="A0A2A2LY05"/>
<dbReference type="PROSITE" id="PS51421">
    <property type="entry name" value="RAS"/>
    <property type="match status" value="1"/>
</dbReference>
<keyword evidence="1" id="KW-0547">Nucleotide-binding</keyword>
<dbReference type="SMART" id="SM00174">
    <property type="entry name" value="RHO"/>
    <property type="match status" value="1"/>
</dbReference>
<dbReference type="STRING" id="2018661.A0A2A2LY05"/>
<dbReference type="CDD" id="cd00154">
    <property type="entry name" value="Rab"/>
    <property type="match status" value="1"/>
</dbReference>
<dbReference type="FunFam" id="3.40.50.300:FF:001822">
    <property type="entry name" value="RAB family"/>
    <property type="match status" value="1"/>
</dbReference>
<feature type="region of interest" description="Disordered" evidence="3">
    <location>
        <begin position="63"/>
        <end position="98"/>
    </location>
</feature>
<dbReference type="NCBIfam" id="TIGR00231">
    <property type="entry name" value="small_GTP"/>
    <property type="match status" value="1"/>
</dbReference>
<keyword evidence="2" id="KW-0342">GTP-binding</keyword>
<protein>
    <submittedName>
        <fullName evidence="4">Uncharacterized protein</fullName>
    </submittedName>
</protein>
<dbReference type="Pfam" id="PF00071">
    <property type="entry name" value="Ras"/>
    <property type="match status" value="1"/>
</dbReference>
<dbReference type="SMART" id="SM00173">
    <property type="entry name" value="RAS"/>
    <property type="match status" value="1"/>
</dbReference>
<reference evidence="4 5" key="1">
    <citation type="journal article" date="2017" name="Curr. Biol.">
        <title>Genome architecture and evolution of a unichromosomal asexual nematode.</title>
        <authorList>
            <person name="Fradin H."/>
            <person name="Zegar C."/>
            <person name="Gutwein M."/>
            <person name="Lucas J."/>
            <person name="Kovtun M."/>
            <person name="Corcoran D."/>
            <person name="Baugh L.R."/>
            <person name="Kiontke K."/>
            <person name="Gunsalus K."/>
            <person name="Fitch D.H."/>
            <person name="Piano F."/>
        </authorList>
    </citation>
    <scope>NUCLEOTIDE SEQUENCE [LARGE SCALE GENOMIC DNA]</scope>
    <source>
        <strain evidence="4">PF1309</strain>
    </source>
</reference>
<dbReference type="PROSITE" id="PS51419">
    <property type="entry name" value="RAB"/>
    <property type="match status" value="1"/>
</dbReference>
<evidence type="ECO:0000313" key="4">
    <source>
        <dbReference type="EMBL" id="PAV91079.1"/>
    </source>
</evidence>
<sequence>MGPSLADELDAAMRGETTQRAIMGVVNESYSHPLADEMNHISSSKEMRVSPTMIKRRQFRPIEPPLYPEDPVRDTQKESTLADELSEAENRGNGNFGDSVDLRTPDRIFKVVFVGDSAVGKTCFLHRFCYNRFKPLFNATIGVDFTVKTVQLKGRFIALQLWDTAGQERFRSITKQYFRKADGVILMFDVTSEQSFLNVRNWITSVKAGVDESTVMCLVGNKVDLFGSDATRNTVYKAGRKLAEEYNMPFFETSAFTGQGIEYCMKMMAERLQKREEDHLEEALKLEAMTPVGNGRRSWCCL</sequence>
<dbReference type="InterPro" id="IPR005225">
    <property type="entry name" value="Small_GTP-bd"/>
</dbReference>
<evidence type="ECO:0000256" key="1">
    <source>
        <dbReference type="ARBA" id="ARBA00022741"/>
    </source>
</evidence>
<evidence type="ECO:0000256" key="3">
    <source>
        <dbReference type="SAM" id="MobiDB-lite"/>
    </source>
</evidence>
<dbReference type="Proteomes" id="UP000218231">
    <property type="component" value="Unassembled WGS sequence"/>
</dbReference>
<name>A0A2A2LY05_9BILA</name>
<keyword evidence="5" id="KW-1185">Reference proteome</keyword>
<dbReference type="EMBL" id="LIAE01006337">
    <property type="protein sequence ID" value="PAV91079.1"/>
    <property type="molecule type" value="Genomic_DNA"/>
</dbReference>
<gene>
    <name evidence="4" type="ORF">WR25_01284</name>
</gene>
<dbReference type="InterPro" id="IPR001806">
    <property type="entry name" value="Small_GTPase"/>
</dbReference>
<dbReference type="InterPro" id="IPR027417">
    <property type="entry name" value="P-loop_NTPase"/>
</dbReference>